<name>A0A512ICD8_9MICC</name>
<dbReference type="InterPro" id="IPR029068">
    <property type="entry name" value="Glyas_Bleomycin-R_OHBP_Dase"/>
</dbReference>
<feature type="domain" description="VOC" evidence="1">
    <location>
        <begin position="3"/>
        <end position="126"/>
    </location>
</feature>
<gene>
    <name evidence="2" type="ORF">KTU01_14990</name>
</gene>
<evidence type="ECO:0000313" key="2">
    <source>
        <dbReference type="EMBL" id="GEO95376.1"/>
    </source>
</evidence>
<dbReference type="Gene3D" id="3.10.180.10">
    <property type="entry name" value="2,3-Dihydroxybiphenyl 1,2-Dioxygenase, domain 1"/>
    <property type="match status" value="1"/>
</dbReference>
<sequence>MAPAVLIHLPVVDLAASRSFYTALGWTPDPGFSDQHAVTVVAGEDLWVVLLDHLTFRGRADKDVTDTRRCAAAIHSLSVATPEEVDEFVDRAVAAGAPEGRPQDRDFLRSRSFQDPDGHLWEIMWMDPLAGSGDWTAVQQKYPLEGSGHA</sequence>
<comment type="caution">
    <text evidence="2">The sequence shown here is derived from an EMBL/GenBank/DDBJ whole genome shotgun (WGS) entry which is preliminary data.</text>
</comment>
<evidence type="ECO:0000313" key="3">
    <source>
        <dbReference type="Proteomes" id="UP000321103"/>
    </source>
</evidence>
<dbReference type="EMBL" id="BJZS01000036">
    <property type="protein sequence ID" value="GEO95376.1"/>
    <property type="molecule type" value="Genomic_DNA"/>
</dbReference>
<reference evidence="2 3" key="1">
    <citation type="submission" date="2019-07" db="EMBL/GenBank/DDBJ databases">
        <title>Whole genome shotgun sequence of Kocuria turfanensis NBRC 107627.</title>
        <authorList>
            <person name="Hosoyama A."/>
            <person name="Uohara A."/>
            <person name="Ohji S."/>
            <person name="Ichikawa N."/>
        </authorList>
    </citation>
    <scope>NUCLEOTIDE SEQUENCE [LARGE SCALE GENOMIC DNA]</scope>
    <source>
        <strain evidence="2 3">NBRC 107627</strain>
    </source>
</reference>
<accession>A0A512ICD8</accession>
<proteinExistence type="predicted"/>
<dbReference type="PANTHER" id="PTHR36503:SF2">
    <property type="entry name" value="BLR2408 PROTEIN"/>
    <property type="match status" value="1"/>
</dbReference>
<dbReference type="STRING" id="388357.GCA_001580365_02824"/>
<dbReference type="InterPro" id="IPR037523">
    <property type="entry name" value="VOC_core"/>
</dbReference>
<dbReference type="InterPro" id="IPR004360">
    <property type="entry name" value="Glyas_Fos-R_dOase_dom"/>
</dbReference>
<dbReference type="Pfam" id="PF00903">
    <property type="entry name" value="Glyoxalase"/>
    <property type="match status" value="1"/>
</dbReference>
<protein>
    <submittedName>
        <fullName evidence="2">Putative glyoxalase/bleomycin resistance protein/ dioxygenase</fullName>
    </submittedName>
</protein>
<organism evidence="2 3">
    <name type="scientific">Kocuria turfanensis</name>
    <dbReference type="NCBI Taxonomy" id="388357"/>
    <lineage>
        <taxon>Bacteria</taxon>
        <taxon>Bacillati</taxon>
        <taxon>Actinomycetota</taxon>
        <taxon>Actinomycetes</taxon>
        <taxon>Micrococcales</taxon>
        <taxon>Micrococcaceae</taxon>
        <taxon>Kocuria</taxon>
    </lineage>
</organism>
<dbReference type="PANTHER" id="PTHR36503">
    <property type="entry name" value="BLR2520 PROTEIN"/>
    <property type="match status" value="1"/>
</dbReference>
<dbReference type="GO" id="GO:0051213">
    <property type="term" value="F:dioxygenase activity"/>
    <property type="evidence" value="ECO:0007669"/>
    <property type="project" value="UniProtKB-KW"/>
</dbReference>
<dbReference type="Proteomes" id="UP000321103">
    <property type="component" value="Unassembled WGS sequence"/>
</dbReference>
<evidence type="ECO:0000259" key="1">
    <source>
        <dbReference type="PROSITE" id="PS51819"/>
    </source>
</evidence>
<keyword evidence="3" id="KW-1185">Reference proteome</keyword>
<keyword evidence="2" id="KW-0223">Dioxygenase</keyword>
<dbReference type="SUPFAM" id="SSF54593">
    <property type="entry name" value="Glyoxalase/Bleomycin resistance protein/Dihydroxybiphenyl dioxygenase"/>
    <property type="match status" value="1"/>
</dbReference>
<keyword evidence="2" id="KW-0560">Oxidoreductase</keyword>
<dbReference type="AlphaFoldDB" id="A0A512ICD8"/>
<dbReference type="PROSITE" id="PS51819">
    <property type="entry name" value="VOC"/>
    <property type="match status" value="1"/>
</dbReference>
<dbReference type="RefSeq" id="WP_062736280.1">
    <property type="nucleotide sequence ID" value="NZ_BJZS01000036.1"/>
</dbReference>